<evidence type="ECO:0000313" key="4">
    <source>
        <dbReference type="Proteomes" id="UP000735302"/>
    </source>
</evidence>
<keyword evidence="2" id="KW-1133">Transmembrane helix</keyword>
<reference evidence="3 4" key="1">
    <citation type="journal article" date="2021" name="Elife">
        <title>Chloroplast acquisition without the gene transfer in kleptoplastic sea slugs, Plakobranchus ocellatus.</title>
        <authorList>
            <person name="Maeda T."/>
            <person name="Takahashi S."/>
            <person name="Yoshida T."/>
            <person name="Shimamura S."/>
            <person name="Takaki Y."/>
            <person name="Nagai Y."/>
            <person name="Toyoda A."/>
            <person name="Suzuki Y."/>
            <person name="Arimoto A."/>
            <person name="Ishii H."/>
            <person name="Satoh N."/>
            <person name="Nishiyama T."/>
            <person name="Hasebe M."/>
            <person name="Maruyama T."/>
            <person name="Minagawa J."/>
            <person name="Obokata J."/>
            <person name="Shigenobu S."/>
        </authorList>
    </citation>
    <scope>NUCLEOTIDE SEQUENCE [LARGE SCALE GENOMIC DNA]</scope>
</reference>
<feature type="transmembrane region" description="Helical" evidence="2">
    <location>
        <begin position="21"/>
        <end position="42"/>
    </location>
</feature>
<comment type="caution">
    <text evidence="3">The sequence shown here is derived from an EMBL/GenBank/DDBJ whole genome shotgun (WGS) entry which is preliminary data.</text>
</comment>
<sequence length="154" mass="16819">MPLRSCGNQGPQQKTSNELQCCFVLFGFGCSISHSPLVFIALTCSTILAQTFFPPHSKTAHPFSGRHLTFSVGSVNVLPLPRRGDLRLLRPLQARAPGTETDSNSFIEKSPQVSGRSRQSFGHQRSLLGSNVRKVDGLAVISIVYIKSLILKLL</sequence>
<dbReference type="Proteomes" id="UP000735302">
    <property type="component" value="Unassembled WGS sequence"/>
</dbReference>
<keyword evidence="2" id="KW-0472">Membrane</keyword>
<proteinExistence type="predicted"/>
<accession>A0AAV3Y4F4</accession>
<organism evidence="3 4">
    <name type="scientific">Plakobranchus ocellatus</name>
    <dbReference type="NCBI Taxonomy" id="259542"/>
    <lineage>
        <taxon>Eukaryota</taxon>
        <taxon>Metazoa</taxon>
        <taxon>Spiralia</taxon>
        <taxon>Lophotrochozoa</taxon>
        <taxon>Mollusca</taxon>
        <taxon>Gastropoda</taxon>
        <taxon>Heterobranchia</taxon>
        <taxon>Euthyneura</taxon>
        <taxon>Panpulmonata</taxon>
        <taxon>Sacoglossa</taxon>
        <taxon>Placobranchoidea</taxon>
        <taxon>Plakobranchidae</taxon>
        <taxon>Plakobranchus</taxon>
    </lineage>
</organism>
<evidence type="ECO:0000313" key="3">
    <source>
        <dbReference type="EMBL" id="GFN77118.1"/>
    </source>
</evidence>
<dbReference type="PROSITE" id="PS51257">
    <property type="entry name" value="PROKAR_LIPOPROTEIN"/>
    <property type="match status" value="1"/>
</dbReference>
<dbReference type="AlphaFoldDB" id="A0AAV3Y4F4"/>
<keyword evidence="4" id="KW-1185">Reference proteome</keyword>
<name>A0AAV3Y4F4_9GAST</name>
<feature type="compositionally biased region" description="Polar residues" evidence="1">
    <location>
        <begin position="100"/>
        <end position="121"/>
    </location>
</feature>
<feature type="region of interest" description="Disordered" evidence="1">
    <location>
        <begin position="97"/>
        <end position="121"/>
    </location>
</feature>
<protein>
    <submittedName>
        <fullName evidence="3">Uncharacterized protein</fullName>
    </submittedName>
</protein>
<dbReference type="EMBL" id="BLXT01000438">
    <property type="protein sequence ID" value="GFN77118.1"/>
    <property type="molecule type" value="Genomic_DNA"/>
</dbReference>
<keyword evidence="2" id="KW-0812">Transmembrane</keyword>
<evidence type="ECO:0000256" key="1">
    <source>
        <dbReference type="SAM" id="MobiDB-lite"/>
    </source>
</evidence>
<evidence type="ECO:0000256" key="2">
    <source>
        <dbReference type="SAM" id="Phobius"/>
    </source>
</evidence>
<gene>
    <name evidence="3" type="ORF">PoB_000362400</name>
</gene>